<evidence type="ECO:0000313" key="3">
    <source>
        <dbReference type="Proteomes" id="UP001066276"/>
    </source>
</evidence>
<evidence type="ECO:0000256" key="1">
    <source>
        <dbReference type="SAM" id="MobiDB-lite"/>
    </source>
</evidence>
<keyword evidence="3" id="KW-1185">Reference proteome</keyword>
<dbReference type="AlphaFoldDB" id="A0AAV7TY88"/>
<evidence type="ECO:0000313" key="2">
    <source>
        <dbReference type="EMBL" id="KAJ1181136.1"/>
    </source>
</evidence>
<reference evidence="2" key="1">
    <citation type="journal article" date="2022" name="bioRxiv">
        <title>Sequencing and chromosome-scale assembly of the giantPleurodeles waltlgenome.</title>
        <authorList>
            <person name="Brown T."/>
            <person name="Elewa A."/>
            <person name="Iarovenko S."/>
            <person name="Subramanian E."/>
            <person name="Araus A.J."/>
            <person name="Petzold A."/>
            <person name="Susuki M."/>
            <person name="Suzuki K.-i.T."/>
            <person name="Hayashi T."/>
            <person name="Toyoda A."/>
            <person name="Oliveira C."/>
            <person name="Osipova E."/>
            <person name="Leigh N.D."/>
            <person name="Simon A."/>
            <person name="Yun M.H."/>
        </authorList>
    </citation>
    <scope>NUCLEOTIDE SEQUENCE</scope>
    <source>
        <strain evidence="2">20211129_DDA</strain>
        <tissue evidence="2">Liver</tissue>
    </source>
</reference>
<dbReference type="EMBL" id="JANPWB010000006">
    <property type="protein sequence ID" value="KAJ1181136.1"/>
    <property type="molecule type" value="Genomic_DNA"/>
</dbReference>
<gene>
    <name evidence="2" type="ORF">NDU88_006346</name>
</gene>
<sequence length="291" mass="31242">MVPGVPAGAGRRRPRATPGSAPAFLASSISPRRRLQVPQGPCFQSLLRSRSCVRAGAPSAPHILGGGSQRMIFWGGRGDTPSIRCQCPVVPRFRVTGPVDSLLLVRGNVSRGPGGAEFPLAPLYASYLGSCCPSQCIGVRVPGNRPANPRGRPALESPILSGAYAVSRLALPRACWVVCRPRAPLRQPQSVPTSRGRYAVRPAISARGRFPLRCGPVPRSALLTNGGRHSRAPDFLGLGTVAWEIESCPVRVWARQVERNVAGMDATQLSYEEEFEEEVDKEKIIDEPVSV</sequence>
<comment type="caution">
    <text evidence="2">The sequence shown here is derived from an EMBL/GenBank/DDBJ whole genome shotgun (WGS) entry which is preliminary data.</text>
</comment>
<protein>
    <submittedName>
        <fullName evidence="2">Uncharacterized protein</fullName>
    </submittedName>
</protein>
<feature type="region of interest" description="Disordered" evidence="1">
    <location>
        <begin position="1"/>
        <end position="21"/>
    </location>
</feature>
<dbReference type="Proteomes" id="UP001066276">
    <property type="component" value="Chromosome 3_2"/>
</dbReference>
<accession>A0AAV7TY88</accession>
<proteinExistence type="predicted"/>
<name>A0AAV7TY88_PLEWA</name>
<organism evidence="2 3">
    <name type="scientific">Pleurodeles waltl</name>
    <name type="common">Iberian ribbed newt</name>
    <dbReference type="NCBI Taxonomy" id="8319"/>
    <lineage>
        <taxon>Eukaryota</taxon>
        <taxon>Metazoa</taxon>
        <taxon>Chordata</taxon>
        <taxon>Craniata</taxon>
        <taxon>Vertebrata</taxon>
        <taxon>Euteleostomi</taxon>
        <taxon>Amphibia</taxon>
        <taxon>Batrachia</taxon>
        <taxon>Caudata</taxon>
        <taxon>Salamandroidea</taxon>
        <taxon>Salamandridae</taxon>
        <taxon>Pleurodelinae</taxon>
        <taxon>Pleurodeles</taxon>
    </lineage>
</organism>